<reference evidence="1" key="2">
    <citation type="journal article" date="2021" name="Sci. Rep.">
        <title>The distribution of antibiotic resistance genes in chicken gut microbiota commensals.</title>
        <authorList>
            <person name="Juricova H."/>
            <person name="Matiasovicova J."/>
            <person name="Kubasova T."/>
            <person name="Cejkova D."/>
            <person name="Rychlik I."/>
        </authorList>
    </citation>
    <scope>NUCLEOTIDE SEQUENCE</scope>
    <source>
        <strain evidence="1">An559</strain>
    </source>
</reference>
<comment type="caution">
    <text evidence="1">The sequence shown here is derived from an EMBL/GenBank/DDBJ whole genome shotgun (WGS) entry which is preliminary data.</text>
</comment>
<dbReference type="Gene3D" id="3.20.20.70">
    <property type="entry name" value="Aldolase class I"/>
    <property type="match status" value="1"/>
</dbReference>
<dbReference type="EMBL" id="JACJKY010000001">
    <property type="protein sequence ID" value="MBM6919675.1"/>
    <property type="molecule type" value="Genomic_DNA"/>
</dbReference>
<sequence length="107" mass="11243">MTDDEIKRGAEIAVQAGVAYVKTGTGWAGKPTTVETIRLIKQTIGDAAKIKAAGGVRDLRTIFEMTEAGCSRFGIGIRSAIRIMEEAAALGAGTLAFEEVMRAQANA</sequence>
<evidence type="ECO:0000313" key="1">
    <source>
        <dbReference type="EMBL" id="MBM6919675.1"/>
    </source>
</evidence>
<name>A0A939BCZ3_9FIRM</name>
<dbReference type="PANTHER" id="PTHR10889:SF1">
    <property type="entry name" value="DEOXYRIBOSE-PHOSPHATE ALDOLASE"/>
    <property type="match status" value="1"/>
</dbReference>
<dbReference type="SUPFAM" id="SSF51569">
    <property type="entry name" value="Aldolase"/>
    <property type="match status" value="1"/>
</dbReference>
<dbReference type="GO" id="GO:0016052">
    <property type="term" value="P:carbohydrate catabolic process"/>
    <property type="evidence" value="ECO:0007669"/>
    <property type="project" value="TreeGrafter"/>
</dbReference>
<dbReference type="AlphaFoldDB" id="A0A939BCZ3"/>
<gene>
    <name evidence="1" type="ORF">H6A12_00635</name>
</gene>
<evidence type="ECO:0000313" key="2">
    <source>
        <dbReference type="Proteomes" id="UP000774750"/>
    </source>
</evidence>
<reference evidence="1" key="1">
    <citation type="submission" date="2020-08" db="EMBL/GenBank/DDBJ databases">
        <authorList>
            <person name="Cejkova D."/>
            <person name="Kubasova T."/>
            <person name="Jahodarova E."/>
            <person name="Rychlik I."/>
        </authorList>
    </citation>
    <scope>NUCLEOTIDE SEQUENCE</scope>
    <source>
        <strain evidence="1">An559</strain>
    </source>
</reference>
<dbReference type="GO" id="GO:0004139">
    <property type="term" value="F:deoxyribose-phosphate aldolase activity"/>
    <property type="evidence" value="ECO:0007669"/>
    <property type="project" value="InterPro"/>
</dbReference>
<dbReference type="GO" id="GO:0005737">
    <property type="term" value="C:cytoplasm"/>
    <property type="evidence" value="ECO:0007669"/>
    <property type="project" value="InterPro"/>
</dbReference>
<organism evidence="1 2">
    <name type="scientific">Merdimmobilis hominis</name>
    <dbReference type="NCBI Taxonomy" id="2897707"/>
    <lineage>
        <taxon>Bacteria</taxon>
        <taxon>Bacillati</taxon>
        <taxon>Bacillota</taxon>
        <taxon>Clostridia</taxon>
        <taxon>Eubacteriales</taxon>
        <taxon>Oscillospiraceae</taxon>
        <taxon>Merdimmobilis</taxon>
    </lineage>
</organism>
<proteinExistence type="predicted"/>
<dbReference type="PANTHER" id="PTHR10889">
    <property type="entry name" value="DEOXYRIBOSE-PHOSPHATE ALDOLASE"/>
    <property type="match status" value="1"/>
</dbReference>
<protein>
    <recommendedName>
        <fullName evidence="3">Deoxyribose-phosphate aldolase</fullName>
    </recommendedName>
</protein>
<accession>A0A939BCZ3</accession>
<dbReference type="InterPro" id="IPR011343">
    <property type="entry name" value="DeoC"/>
</dbReference>
<dbReference type="InterPro" id="IPR013785">
    <property type="entry name" value="Aldolase_TIM"/>
</dbReference>
<dbReference type="RefSeq" id="WP_204443671.1">
    <property type="nucleotide sequence ID" value="NZ_JACJKY010000001.1"/>
</dbReference>
<keyword evidence="2" id="KW-1185">Reference proteome</keyword>
<dbReference type="GO" id="GO:0009264">
    <property type="term" value="P:deoxyribonucleotide catabolic process"/>
    <property type="evidence" value="ECO:0007669"/>
    <property type="project" value="InterPro"/>
</dbReference>
<dbReference type="Proteomes" id="UP000774750">
    <property type="component" value="Unassembled WGS sequence"/>
</dbReference>
<evidence type="ECO:0008006" key="3">
    <source>
        <dbReference type="Google" id="ProtNLM"/>
    </source>
</evidence>